<evidence type="ECO:0000313" key="2">
    <source>
        <dbReference type="Proteomes" id="UP000318017"/>
    </source>
</evidence>
<dbReference type="EMBL" id="CP036298">
    <property type="protein sequence ID" value="QDV26624.1"/>
    <property type="molecule type" value="Genomic_DNA"/>
</dbReference>
<evidence type="ECO:0000313" key="1">
    <source>
        <dbReference type="EMBL" id="QDV26624.1"/>
    </source>
</evidence>
<dbReference type="KEGG" id="ahel:Q31a_49980"/>
<dbReference type="Proteomes" id="UP000318017">
    <property type="component" value="Chromosome"/>
</dbReference>
<protein>
    <submittedName>
        <fullName evidence="1">Uncharacterized protein</fullName>
    </submittedName>
</protein>
<proteinExistence type="predicted"/>
<reference evidence="1 2" key="1">
    <citation type="submission" date="2019-02" db="EMBL/GenBank/DDBJ databases">
        <title>Deep-cultivation of Planctomycetes and their phenomic and genomic characterization uncovers novel biology.</title>
        <authorList>
            <person name="Wiegand S."/>
            <person name="Jogler M."/>
            <person name="Boedeker C."/>
            <person name="Pinto D."/>
            <person name="Vollmers J."/>
            <person name="Rivas-Marin E."/>
            <person name="Kohn T."/>
            <person name="Peeters S.H."/>
            <person name="Heuer A."/>
            <person name="Rast P."/>
            <person name="Oberbeckmann S."/>
            <person name="Bunk B."/>
            <person name="Jeske O."/>
            <person name="Meyerdierks A."/>
            <person name="Storesund J.E."/>
            <person name="Kallscheuer N."/>
            <person name="Luecker S."/>
            <person name="Lage O.M."/>
            <person name="Pohl T."/>
            <person name="Merkel B.J."/>
            <person name="Hornburger P."/>
            <person name="Mueller R.-W."/>
            <person name="Bruemmer F."/>
            <person name="Labrenz M."/>
            <person name="Spormann A.M."/>
            <person name="Op den Camp H."/>
            <person name="Overmann J."/>
            <person name="Amann R."/>
            <person name="Jetten M.S.M."/>
            <person name="Mascher T."/>
            <person name="Medema M.H."/>
            <person name="Devos D.P."/>
            <person name="Kaster A.-K."/>
            <person name="Ovreas L."/>
            <person name="Rohde M."/>
            <person name="Galperin M.Y."/>
            <person name="Jogler C."/>
        </authorList>
    </citation>
    <scope>NUCLEOTIDE SEQUENCE [LARGE SCALE GENOMIC DNA]</scope>
    <source>
        <strain evidence="1 2">Q31a</strain>
    </source>
</reference>
<organism evidence="1 2">
    <name type="scientific">Aureliella helgolandensis</name>
    <dbReference type="NCBI Taxonomy" id="2527968"/>
    <lineage>
        <taxon>Bacteria</taxon>
        <taxon>Pseudomonadati</taxon>
        <taxon>Planctomycetota</taxon>
        <taxon>Planctomycetia</taxon>
        <taxon>Pirellulales</taxon>
        <taxon>Pirellulaceae</taxon>
        <taxon>Aureliella</taxon>
    </lineage>
</organism>
<sequence>MVHRGGASIALLISSIDGLWIAGFRQPARAGGLPAPLLFLTGEPHLGSDFNTAPPGVEIVPASGVAR</sequence>
<keyword evidence="2" id="KW-1185">Reference proteome</keyword>
<gene>
    <name evidence="1" type="ORF">Q31a_49980</name>
</gene>
<accession>A0A518GDE5</accession>
<dbReference type="AlphaFoldDB" id="A0A518GDE5"/>
<name>A0A518GDE5_9BACT</name>